<protein>
    <submittedName>
        <fullName evidence="1">Uncharacterized protein</fullName>
    </submittedName>
</protein>
<name>A0ACD3SLH6_9BURK</name>
<keyword evidence="2" id="KW-1185">Reference proteome</keyword>
<evidence type="ECO:0000313" key="1">
    <source>
        <dbReference type="EMBL" id="TMS57080.1"/>
    </source>
</evidence>
<sequence>MTEDQHFDDVLARSRALVEAIKQAKSEFQSELESICAHNAEVRRVMSSPTLEEQRFADRVKADIQSLIADSSHPMFASGNTASPLKRRRPRLMV</sequence>
<gene>
    <name evidence="1" type="ORF">MW7_014050</name>
</gene>
<comment type="caution">
    <text evidence="1">The sequence shown here is derived from an EMBL/GenBank/DDBJ whole genome shotgun (WGS) entry which is preliminary data.</text>
</comment>
<dbReference type="EMBL" id="AKCV02000025">
    <property type="protein sequence ID" value="TMS57080.1"/>
    <property type="molecule type" value="Genomic_DNA"/>
</dbReference>
<evidence type="ECO:0000313" key="2">
    <source>
        <dbReference type="Proteomes" id="UP000004277"/>
    </source>
</evidence>
<accession>A0ACD3SLH6</accession>
<reference evidence="1" key="1">
    <citation type="submission" date="2019-05" db="EMBL/GenBank/DDBJ databases">
        <title>Revised genome assembly of Burkholderiaceae (previously Ralstonia) sp. PBA.</title>
        <authorList>
            <person name="Gan H.M."/>
        </authorList>
    </citation>
    <scope>NUCLEOTIDE SEQUENCE</scope>
    <source>
        <strain evidence="1">PBA</strain>
    </source>
</reference>
<proteinExistence type="predicted"/>
<organism evidence="1 2">
    <name type="scientific">Imbroritus primus</name>
    <dbReference type="NCBI Taxonomy" id="3058603"/>
    <lineage>
        <taxon>Bacteria</taxon>
        <taxon>Pseudomonadati</taxon>
        <taxon>Pseudomonadota</taxon>
        <taxon>Betaproteobacteria</taxon>
        <taxon>Burkholderiales</taxon>
        <taxon>Burkholderiaceae</taxon>
        <taxon>Imbroritus</taxon>
    </lineage>
</organism>
<dbReference type="Proteomes" id="UP000004277">
    <property type="component" value="Unassembled WGS sequence"/>
</dbReference>